<dbReference type="PANTHER" id="PTHR33169">
    <property type="entry name" value="PADR-FAMILY TRANSCRIPTIONAL REGULATOR"/>
    <property type="match status" value="1"/>
</dbReference>
<evidence type="ECO:0000259" key="1">
    <source>
        <dbReference type="Pfam" id="PF03551"/>
    </source>
</evidence>
<dbReference type="InterPro" id="IPR036388">
    <property type="entry name" value="WH-like_DNA-bd_sf"/>
</dbReference>
<dbReference type="EMBL" id="JADMLG010000004">
    <property type="protein sequence ID" value="MBH0776865.1"/>
    <property type="molecule type" value="Genomic_DNA"/>
</dbReference>
<evidence type="ECO:0000313" key="3">
    <source>
        <dbReference type="Proteomes" id="UP000655751"/>
    </source>
</evidence>
<evidence type="ECO:0000313" key="2">
    <source>
        <dbReference type="EMBL" id="MBH0776865.1"/>
    </source>
</evidence>
<dbReference type="AlphaFoldDB" id="A0A931IAG9"/>
<dbReference type="InterPro" id="IPR052509">
    <property type="entry name" value="Metal_resp_DNA-bind_regulator"/>
</dbReference>
<dbReference type="InterPro" id="IPR005149">
    <property type="entry name" value="Tscrpt_reg_PadR_N"/>
</dbReference>
<protein>
    <submittedName>
        <fullName evidence="2">Helix-turn-helix transcriptional regulator</fullName>
    </submittedName>
</protein>
<dbReference type="Pfam" id="PF03551">
    <property type="entry name" value="PadR"/>
    <property type="match status" value="1"/>
</dbReference>
<dbReference type="RefSeq" id="WP_196149221.1">
    <property type="nucleotide sequence ID" value="NZ_JADMLG010000004.1"/>
</dbReference>
<dbReference type="PANTHER" id="PTHR33169:SF27">
    <property type="entry name" value="TRANSCRIPTIONAL REGULATOR PADR FAMILY PROTEIN"/>
    <property type="match status" value="1"/>
</dbReference>
<name>A0A931IAG9_9NOCA</name>
<dbReference type="Gene3D" id="1.10.10.10">
    <property type="entry name" value="Winged helix-like DNA-binding domain superfamily/Winged helix DNA-binding domain"/>
    <property type="match status" value="1"/>
</dbReference>
<proteinExistence type="predicted"/>
<feature type="domain" description="Transcription regulator PadR N-terminal" evidence="1">
    <location>
        <begin position="15"/>
        <end position="90"/>
    </location>
</feature>
<reference evidence="2" key="1">
    <citation type="submission" date="2020-11" db="EMBL/GenBank/DDBJ databases">
        <title>Nocardia NEAU-351.nov., a novel actinomycete isolated from the cow dung.</title>
        <authorList>
            <person name="Zhang X."/>
        </authorList>
    </citation>
    <scope>NUCLEOTIDE SEQUENCE</scope>
    <source>
        <strain evidence="2">NEAU-351</strain>
    </source>
</reference>
<dbReference type="SUPFAM" id="SSF46785">
    <property type="entry name" value="Winged helix' DNA-binding domain"/>
    <property type="match status" value="1"/>
</dbReference>
<comment type="caution">
    <text evidence="2">The sequence shown here is derived from an EMBL/GenBank/DDBJ whole genome shotgun (WGS) entry which is preliminary data.</text>
</comment>
<accession>A0A931IAG9</accession>
<gene>
    <name evidence="2" type="ORF">IT779_11275</name>
</gene>
<organism evidence="2 3">
    <name type="scientific">Nocardia bovistercoris</name>
    <dbReference type="NCBI Taxonomy" id="2785916"/>
    <lineage>
        <taxon>Bacteria</taxon>
        <taxon>Bacillati</taxon>
        <taxon>Actinomycetota</taxon>
        <taxon>Actinomycetes</taxon>
        <taxon>Mycobacteriales</taxon>
        <taxon>Nocardiaceae</taxon>
        <taxon>Nocardia</taxon>
    </lineage>
</organism>
<dbReference type="InterPro" id="IPR036390">
    <property type="entry name" value="WH_DNA-bd_sf"/>
</dbReference>
<sequence length="225" mass="24963">MAKKRKVDNLLALAVLSVMVEGPMHRYEIAAKLRGRGKDRDMAIKWGSLYTVVRNMEKAGFLEIIGSERDGTRPERVIYRITPEGRAEFSDWTRELIATPEPELDRFTAGLSVVGALPPDEVIDALGVRIAALEATVAAGNAEFAAIRSTGLPRLFLIETEYGMARLGAELDWARSWRAELIDGTFPDLELWRRFHADGVDPAEVFEMFEGGSAPESESKRPSAD</sequence>
<keyword evidence="3" id="KW-1185">Reference proteome</keyword>
<dbReference type="Proteomes" id="UP000655751">
    <property type="component" value="Unassembled WGS sequence"/>
</dbReference>